<sequence>MAPPRKNPSHHSHPEPRRSSLRRLSSIASLHTLNPFNRRRSNNNVEHSPSTTTSNVSLCSTMANASDHHKDVNTSDISTASDKVDQVPPLPVLSLRRSSYICLPDDPIGGMPRSRTFSNLPLPTRAKKSTSKLQQSKSHARLPSYDSSSSSNMPPSRLPTPTISTRKHSSSRLVNVNSNTWNAGKKLMRSDTEPLFPHALQREMSAPRLTAFKENISLSPIKPLSPYDDDLFGSPSRNYSSRQGWSEDGEDAFPICAEPLSGLSYQRMAEPRGVATRRLSQKFQSSPAYRGLTDRPPTPGKPVQRWNSQPILANTTNFRNSYGSEIKQTRLMSARQAPTPPPAKSPSTELLLNTARVRALSTSSSHQLRIASSQTAGVAEAHPPKPISRARAGSKTKPGAVTSAQPLTYWTGRFSSLNDRYRNEELAATDLSNPSIAKFETDKMHTTEASHRRMRKAIQHLHSLCVTAEAERSFFVWQKAVAGALAIPELARSVPATESRTCALEMSLRSDESFTPPSETRKMNFMDRLLGRRQKMAADRPLMASAVGGL</sequence>
<feature type="compositionally biased region" description="Polar residues" evidence="1">
    <location>
        <begin position="363"/>
        <end position="376"/>
    </location>
</feature>
<feature type="compositionally biased region" description="Low complexity" evidence="1">
    <location>
        <begin position="131"/>
        <end position="155"/>
    </location>
</feature>
<feature type="region of interest" description="Disordered" evidence="1">
    <location>
        <begin position="106"/>
        <end position="171"/>
    </location>
</feature>
<name>A0A6A6F9Z5_9PEZI</name>
<dbReference type="EMBL" id="ML992682">
    <property type="protein sequence ID" value="KAF2210217.1"/>
    <property type="molecule type" value="Genomic_DNA"/>
</dbReference>
<gene>
    <name evidence="2" type="ORF">CERZMDRAFT_99630</name>
</gene>
<evidence type="ECO:0000313" key="3">
    <source>
        <dbReference type="Proteomes" id="UP000799539"/>
    </source>
</evidence>
<feature type="compositionally biased region" description="Low complexity" evidence="1">
    <location>
        <begin position="22"/>
        <end position="31"/>
    </location>
</feature>
<feature type="compositionally biased region" description="Polar residues" evidence="1">
    <location>
        <begin position="42"/>
        <end position="56"/>
    </location>
</feature>
<feature type="region of interest" description="Disordered" evidence="1">
    <location>
        <begin position="363"/>
        <end position="401"/>
    </location>
</feature>
<keyword evidence="3" id="KW-1185">Reference proteome</keyword>
<feature type="region of interest" description="Disordered" evidence="1">
    <location>
        <begin position="1"/>
        <end position="56"/>
    </location>
</feature>
<accession>A0A6A6F9Z5</accession>
<proteinExistence type="predicted"/>
<dbReference type="Proteomes" id="UP000799539">
    <property type="component" value="Unassembled WGS sequence"/>
</dbReference>
<dbReference type="OrthoDB" id="3557758at2759"/>
<feature type="region of interest" description="Disordered" evidence="1">
    <location>
        <begin position="276"/>
        <end position="306"/>
    </location>
</feature>
<organism evidence="2 3">
    <name type="scientific">Cercospora zeae-maydis SCOH1-5</name>
    <dbReference type="NCBI Taxonomy" id="717836"/>
    <lineage>
        <taxon>Eukaryota</taxon>
        <taxon>Fungi</taxon>
        <taxon>Dikarya</taxon>
        <taxon>Ascomycota</taxon>
        <taxon>Pezizomycotina</taxon>
        <taxon>Dothideomycetes</taxon>
        <taxon>Dothideomycetidae</taxon>
        <taxon>Mycosphaerellales</taxon>
        <taxon>Mycosphaerellaceae</taxon>
        <taxon>Cercospora</taxon>
    </lineage>
</organism>
<protein>
    <submittedName>
        <fullName evidence="2">Uncharacterized protein</fullName>
    </submittedName>
</protein>
<evidence type="ECO:0000313" key="2">
    <source>
        <dbReference type="EMBL" id="KAF2210217.1"/>
    </source>
</evidence>
<reference evidence="2" key="1">
    <citation type="journal article" date="2020" name="Stud. Mycol.">
        <title>101 Dothideomycetes genomes: a test case for predicting lifestyles and emergence of pathogens.</title>
        <authorList>
            <person name="Haridas S."/>
            <person name="Albert R."/>
            <person name="Binder M."/>
            <person name="Bloem J."/>
            <person name="Labutti K."/>
            <person name="Salamov A."/>
            <person name="Andreopoulos B."/>
            <person name="Baker S."/>
            <person name="Barry K."/>
            <person name="Bills G."/>
            <person name="Bluhm B."/>
            <person name="Cannon C."/>
            <person name="Castanera R."/>
            <person name="Culley D."/>
            <person name="Daum C."/>
            <person name="Ezra D."/>
            <person name="Gonzalez J."/>
            <person name="Henrissat B."/>
            <person name="Kuo A."/>
            <person name="Liang C."/>
            <person name="Lipzen A."/>
            <person name="Lutzoni F."/>
            <person name="Magnuson J."/>
            <person name="Mondo S."/>
            <person name="Nolan M."/>
            <person name="Ohm R."/>
            <person name="Pangilinan J."/>
            <person name="Park H.-J."/>
            <person name="Ramirez L."/>
            <person name="Alfaro M."/>
            <person name="Sun H."/>
            <person name="Tritt A."/>
            <person name="Yoshinaga Y."/>
            <person name="Zwiers L.-H."/>
            <person name="Turgeon B."/>
            <person name="Goodwin S."/>
            <person name="Spatafora J."/>
            <person name="Crous P."/>
            <person name="Grigoriev I."/>
        </authorList>
    </citation>
    <scope>NUCLEOTIDE SEQUENCE</scope>
    <source>
        <strain evidence="2">SCOH1-5</strain>
    </source>
</reference>
<evidence type="ECO:0000256" key="1">
    <source>
        <dbReference type="SAM" id="MobiDB-lite"/>
    </source>
</evidence>
<feature type="region of interest" description="Disordered" evidence="1">
    <location>
        <begin position="66"/>
        <end position="85"/>
    </location>
</feature>
<dbReference type="AlphaFoldDB" id="A0A6A6F9Z5"/>